<proteinExistence type="predicted"/>
<gene>
    <name evidence="2" type="ORF">HMPREF0080_00979</name>
</gene>
<reference evidence="2 3" key="1">
    <citation type="submission" date="2011-08" db="EMBL/GenBank/DDBJ databases">
        <authorList>
            <person name="Weinstock G."/>
            <person name="Sodergren E."/>
            <person name="Clifton S."/>
            <person name="Fulton L."/>
            <person name="Fulton B."/>
            <person name="Courtney L."/>
            <person name="Fronick C."/>
            <person name="Harrison M."/>
            <person name="Strong C."/>
            <person name="Farmer C."/>
            <person name="Delahaunty K."/>
            <person name="Markovic C."/>
            <person name="Hall O."/>
            <person name="Minx P."/>
            <person name="Tomlinson C."/>
            <person name="Mitreva M."/>
            <person name="Hou S."/>
            <person name="Chen J."/>
            <person name="Wollam A."/>
            <person name="Pepin K.H."/>
            <person name="Johnson M."/>
            <person name="Bhonagiri V."/>
            <person name="Zhang X."/>
            <person name="Suruliraj S."/>
            <person name="Warren W."/>
            <person name="Chinwalla A."/>
            <person name="Mardis E.R."/>
            <person name="Wilson R.K."/>
        </authorList>
    </citation>
    <scope>NUCLEOTIDE SEQUENCE [LARGE SCALE GENOMIC DNA]</scope>
    <source>
        <strain evidence="2 3">F0357</strain>
    </source>
</reference>
<dbReference type="HOGENOM" id="CLU_2713525_0_0_9"/>
<dbReference type="AlphaFoldDB" id="G9YH52"/>
<dbReference type="EMBL" id="AGCJ01000038">
    <property type="protein sequence ID" value="EHM41107.1"/>
    <property type="molecule type" value="Genomic_DNA"/>
</dbReference>
<keyword evidence="3" id="KW-1185">Reference proteome</keyword>
<evidence type="ECO:0000313" key="2">
    <source>
        <dbReference type="EMBL" id="EHM41107.1"/>
    </source>
</evidence>
<evidence type="ECO:0000256" key="1">
    <source>
        <dbReference type="SAM" id="Phobius"/>
    </source>
</evidence>
<evidence type="ECO:0000313" key="3">
    <source>
        <dbReference type="Proteomes" id="UP000005481"/>
    </source>
</evidence>
<feature type="transmembrane region" description="Helical" evidence="1">
    <location>
        <begin position="6"/>
        <end position="24"/>
    </location>
</feature>
<keyword evidence="1" id="KW-1133">Transmembrane helix</keyword>
<keyword evidence="1" id="KW-0812">Transmembrane</keyword>
<dbReference type="Proteomes" id="UP000005481">
    <property type="component" value="Unassembled WGS sequence"/>
</dbReference>
<name>G9YH52_9FIRM</name>
<protein>
    <submittedName>
        <fullName evidence="2">Uncharacterized protein</fullName>
    </submittedName>
</protein>
<sequence length="72" mass="8534">MWLPGKSFPASITVAIDAFFYLTTGYGRKRENKKTLVICSFHEVKRYKEVFKKERIYIISSRHMRSAPFSRN</sequence>
<comment type="caution">
    <text evidence="2">The sequence shown here is derived from an EMBL/GenBank/DDBJ whole genome shotgun (WGS) entry which is preliminary data.</text>
</comment>
<keyword evidence="1" id="KW-0472">Membrane</keyword>
<accession>G9YH52</accession>
<organism evidence="2 3">
    <name type="scientific">Anaeroglobus geminatus F0357</name>
    <dbReference type="NCBI Taxonomy" id="861450"/>
    <lineage>
        <taxon>Bacteria</taxon>
        <taxon>Bacillati</taxon>
        <taxon>Bacillota</taxon>
        <taxon>Negativicutes</taxon>
        <taxon>Veillonellales</taxon>
        <taxon>Veillonellaceae</taxon>
        <taxon>Anaeroglobus</taxon>
    </lineage>
</organism>